<dbReference type="AlphaFoldDB" id="A0A7G9Z0M7"/>
<dbReference type="SUPFAM" id="SSF53807">
    <property type="entry name" value="Helical backbone' metal receptor"/>
    <property type="match status" value="1"/>
</dbReference>
<dbReference type="Pfam" id="PF00148">
    <property type="entry name" value="Oxidored_nitro"/>
    <property type="match status" value="1"/>
</dbReference>
<accession>A0A7G9Z0M7</accession>
<dbReference type="PANTHER" id="PTHR33712:SF7">
    <property type="entry name" value="LIGHT-INDEPENDENT PROTOCHLOROPHYLLIDE REDUCTASE SUBUNIT B"/>
    <property type="match status" value="1"/>
</dbReference>
<proteinExistence type="predicted"/>
<gene>
    <name evidence="2" type="primary">bchB_1</name>
    <name evidence="2" type="ORF">LLJJBFGJ_00003</name>
</gene>
<sequence>MNTEELKAREGVVYDPTQDCKLVGAARALGGVKDAVTIVHGRPGCHCGVLLLRALGSNQNDIRIVSSGLRAQDMVYGAEGRLMESIRLSYNNFKPALIAVLNCSAPAIMGDDVEGVVHVMKDEIAAEIFSLSTGGYEGPAWLGYEETLAELTRFMVRSETETEKDKINLVGFKQDDFKAYSDFLEIQRMLNGQGIAVNTVLTNSRFAELKNAPDASLNVVLGGDGLESAKIMQEKFDTPYVVAPYPFGLNNSIEFLDCVTTGLNKEINRDFISAEKEKIKERVERIFLFLQGIYDTSVAVVGDGGRAFDFARFLSDELGLYVKVLAITSRNHVSGDKTKCDYVESLLMEPDRFEMNEEIRKKGVEMIFGSSMEKKLAHELGAPLVRIFYPIIDEVSVSDAPYAGFRGVLQLTEKVVNAIINNYTEM</sequence>
<dbReference type="GO" id="GO:0016491">
    <property type="term" value="F:oxidoreductase activity"/>
    <property type="evidence" value="ECO:0007669"/>
    <property type="project" value="UniProtKB-KW"/>
</dbReference>
<evidence type="ECO:0000259" key="1">
    <source>
        <dbReference type="Pfam" id="PF00148"/>
    </source>
</evidence>
<name>A0A7G9Z0M7_9EURY</name>
<dbReference type="Gene3D" id="3.40.50.1980">
    <property type="entry name" value="Nitrogenase molybdenum iron protein domain"/>
    <property type="match status" value="3"/>
</dbReference>
<dbReference type="InterPro" id="IPR000510">
    <property type="entry name" value="Nase/OxRdtase_comp1"/>
</dbReference>
<protein>
    <submittedName>
        <fullName evidence="2">Light-independent protochlorophyllide reductase subunit B</fullName>
        <ecNumber evidence="2">1.3.7.7</ecNumber>
    </submittedName>
</protein>
<dbReference type="EMBL" id="MT631552">
    <property type="protein sequence ID" value="QNO53811.1"/>
    <property type="molecule type" value="Genomic_DNA"/>
</dbReference>
<reference evidence="2" key="1">
    <citation type="submission" date="2020-06" db="EMBL/GenBank/DDBJ databases">
        <title>Unique genomic features of the anaerobic methanotrophic archaea.</title>
        <authorList>
            <person name="Chadwick G.L."/>
            <person name="Skennerton C.T."/>
            <person name="Laso-Perez R."/>
            <person name="Leu A.O."/>
            <person name="Speth D.R."/>
            <person name="Yu H."/>
            <person name="Morgan-Lang C."/>
            <person name="Hatzenpichler R."/>
            <person name="Goudeau D."/>
            <person name="Malmstrom R."/>
            <person name="Brazelton W.J."/>
            <person name="Woyke T."/>
            <person name="Hallam S.J."/>
            <person name="Tyson G.W."/>
            <person name="Wegener G."/>
            <person name="Boetius A."/>
            <person name="Orphan V."/>
        </authorList>
    </citation>
    <scope>NUCLEOTIDE SEQUENCE</scope>
</reference>
<evidence type="ECO:0000313" key="2">
    <source>
        <dbReference type="EMBL" id="QNO53811.1"/>
    </source>
</evidence>
<dbReference type="PANTHER" id="PTHR33712">
    <property type="entry name" value="LIGHT-INDEPENDENT PROTOCHLOROPHYLLIDE REDUCTASE SUBUNIT B"/>
    <property type="match status" value="1"/>
</dbReference>
<dbReference type="CDD" id="cd00316">
    <property type="entry name" value="Oxidoreductase_nitrogenase"/>
    <property type="match status" value="1"/>
</dbReference>
<dbReference type="InterPro" id="IPR050152">
    <property type="entry name" value="ChlB/BchB/BchZ"/>
</dbReference>
<organism evidence="2">
    <name type="scientific">Candidatus Methanophagaceae archaeon ANME-1 ERB6</name>
    <dbReference type="NCBI Taxonomy" id="2759912"/>
    <lineage>
        <taxon>Archaea</taxon>
        <taxon>Methanobacteriati</taxon>
        <taxon>Methanobacteriota</taxon>
        <taxon>Stenosarchaea group</taxon>
        <taxon>Methanomicrobia</taxon>
        <taxon>Candidatus Methanophagales</taxon>
        <taxon>Candidatus Methanophagaceae</taxon>
    </lineage>
</organism>
<feature type="domain" description="Nitrogenase/oxidoreductase component 1" evidence="1">
    <location>
        <begin position="20"/>
        <end position="419"/>
    </location>
</feature>
<dbReference type="EC" id="1.3.7.7" evidence="2"/>
<keyword evidence="2" id="KW-0560">Oxidoreductase</keyword>